<dbReference type="PANTHER" id="PTHR34473">
    <property type="entry name" value="UPF0699 TRANSMEMBRANE PROTEIN YDBS"/>
    <property type="match status" value="1"/>
</dbReference>
<gene>
    <name evidence="3" type="ORF">JY572_23870</name>
</gene>
<protein>
    <submittedName>
        <fullName evidence="3">PH domain-containing protein</fullName>
    </submittedName>
</protein>
<feature type="transmembrane region" description="Helical" evidence="1">
    <location>
        <begin position="43"/>
        <end position="65"/>
    </location>
</feature>
<dbReference type="RefSeq" id="WP_206713192.1">
    <property type="nucleotide sequence ID" value="NZ_CP071091.1"/>
</dbReference>
<keyword evidence="1" id="KW-0812">Transmembrane</keyword>
<organism evidence="3 4">
    <name type="scientific">Myxococcus landrumensis</name>
    <dbReference type="NCBI Taxonomy" id="2813577"/>
    <lineage>
        <taxon>Bacteria</taxon>
        <taxon>Pseudomonadati</taxon>
        <taxon>Myxococcota</taxon>
        <taxon>Myxococcia</taxon>
        <taxon>Myxococcales</taxon>
        <taxon>Cystobacterineae</taxon>
        <taxon>Myxococcaceae</taxon>
        <taxon>Myxococcus</taxon>
    </lineage>
</organism>
<feature type="transmembrane region" description="Helical" evidence="1">
    <location>
        <begin position="77"/>
        <end position="100"/>
    </location>
</feature>
<dbReference type="InterPro" id="IPR005182">
    <property type="entry name" value="YdbS-like_PH"/>
</dbReference>
<evidence type="ECO:0000313" key="3">
    <source>
        <dbReference type="EMBL" id="QSQ11439.1"/>
    </source>
</evidence>
<feature type="domain" description="YdbS-like PH" evidence="2">
    <location>
        <begin position="108"/>
        <end position="194"/>
    </location>
</feature>
<name>A0ABX7MZ26_9BACT</name>
<proteinExistence type="predicted"/>
<dbReference type="Pfam" id="PF03703">
    <property type="entry name" value="bPH_2"/>
    <property type="match status" value="1"/>
</dbReference>
<dbReference type="Proteomes" id="UP000663090">
    <property type="component" value="Chromosome"/>
</dbReference>
<evidence type="ECO:0000259" key="2">
    <source>
        <dbReference type="Pfam" id="PF03703"/>
    </source>
</evidence>
<accession>A0ABX7MZ26</accession>
<evidence type="ECO:0000313" key="4">
    <source>
        <dbReference type="Proteomes" id="UP000663090"/>
    </source>
</evidence>
<reference evidence="3 4" key="1">
    <citation type="submission" date="2021-02" db="EMBL/GenBank/DDBJ databases">
        <title>De Novo genome assembly of isolated myxobacteria.</title>
        <authorList>
            <person name="Stevens D.C."/>
        </authorList>
    </citation>
    <scope>NUCLEOTIDE SEQUENCE [LARGE SCALE GENOMIC DNA]</scope>
    <source>
        <strain evidence="3 4">SCHIC003</strain>
    </source>
</reference>
<evidence type="ECO:0000256" key="1">
    <source>
        <dbReference type="SAM" id="Phobius"/>
    </source>
</evidence>
<dbReference type="EMBL" id="CP071091">
    <property type="protein sequence ID" value="QSQ11439.1"/>
    <property type="molecule type" value="Genomic_DNA"/>
</dbReference>
<keyword evidence="1" id="KW-0472">Membrane</keyword>
<keyword evidence="1" id="KW-1133">Transmembrane helix</keyword>
<keyword evidence="4" id="KW-1185">Reference proteome</keyword>
<sequence>MAELPHAWLLRWLKVNPEPRLPEGTVRVFHAAPAYLTYRRVLLALKNTSVVMGTLIGWAFLNRLFPWFMDLPYARPVLYTVEAIVWLSFLVLLPVSFFVVRLDYSLRWYVLTDRSLRIREGVMSLREKTMTFANIQQISIQQNPIQRMLGIADVKVETAGGGKGSGSADPDAGTTEHLHEARFRGVSNAEAIRDMLLERVRMHRDTGLGEPTELITDTVPLLGQAPSLDAARELLSEVRKLRGALTRRER</sequence>
<dbReference type="PANTHER" id="PTHR34473:SF2">
    <property type="entry name" value="UPF0699 TRANSMEMBRANE PROTEIN YDBT"/>
    <property type="match status" value="1"/>
</dbReference>